<dbReference type="Proteomes" id="UP000019487">
    <property type="component" value="Unassembled WGS sequence"/>
</dbReference>
<gene>
    <name evidence="4" type="ORF">SBOR_9183</name>
</gene>
<feature type="region of interest" description="Disordered" evidence="1">
    <location>
        <begin position="260"/>
        <end position="307"/>
    </location>
</feature>
<dbReference type="GO" id="GO:0071014">
    <property type="term" value="C:post-mRNA release spliceosomal complex"/>
    <property type="evidence" value="ECO:0007669"/>
    <property type="project" value="TreeGrafter"/>
</dbReference>
<dbReference type="EMBL" id="AYSA01000629">
    <property type="protein sequence ID" value="ESZ90440.1"/>
    <property type="molecule type" value="Genomic_DNA"/>
</dbReference>
<dbReference type="InterPro" id="IPR006768">
    <property type="entry name" value="Cwf19-like_C_dom-1"/>
</dbReference>
<dbReference type="CDD" id="cd07380">
    <property type="entry name" value="MPP_CWF19_N"/>
    <property type="match status" value="1"/>
</dbReference>
<evidence type="ECO:0000256" key="1">
    <source>
        <dbReference type="SAM" id="MobiDB-lite"/>
    </source>
</evidence>
<dbReference type="AlphaFoldDB" id="W9C7A6"/>
<dbReference type="Pfam" id="PF04677">
    <property type="entry name" value="CwfJ_C_1"/>
    <property type="match status" value="1"/>
</dbReference>
<accession>W9C7A6</accession>
<dbReference type="OrthoDB" id="444325at2759"/>
<comment type="caution">
    <text evidence="4">The sequence shown here is derived from an EMBL/GenBank/DDBJ whole genome shotgun (WGS) entry which is preliminary data.</text>
</comment>
<feature type="domain" description="Cwf19-like C-terminal" evidence="3">
    <location>
        <begin position="306"/>
        <end position="431"/>
    </location>
</feature>
<dbReference type="InterPro" id="IPR006767">
    <property type="entry name" value="Cwf19-like_C_dom-2"/>
</dbReference>
<feature type="domain" description="Cwf19-like protein C-terminal" evidence="2">
    <location>
        <begin position="484"/>
        <end position="542"/>
    </location>
</feature>
<protein>
    <recommendedName>
        <fullName evidence="6">CwfJ domain-containing protein</fullName>
    </recommendedName>
</protein>
<proteinExistence type="predicted"/>
<reference evidence="4 5" key="1">
    <citation type="journal article" date="2014" name="Genome Announc.">
        <title>Draft genome sequence of Sclerotinia borealis, a psychrophilic plant pathogenic fungus.</title>
        <authorList>
            <person name="Mardanov A.V."/>
            <person name="Beletsky A.V."/>
            <person name="Kadnikov V.V."/>
            <person name="Ignatov A.N."/>
            <person name="Ravin N.V."/>
        </authorList>
    </citation>
    <scope>NUCLEOTIDE SEQUENCE [LARGE SCALE GENOMIC DNA]</scope>
    <source>
        <strain evidence="5">F-4157</strain>
    </source>
</reference>
<evidence type="ECO:0000313" key="5">
    <source>
        <dbReference type="Proteomes" id="UP000019487"/>
    </source>
</evidence>
<dbReference type="STRING" id="1432307.W9C7A6"/>
<dbReference type="GO" id="GO:0061632">
    <property type="term" value="F:RNA lariat debranching enzyme activator activity"/>
    <property type="evidence" value="ECO:0007669"/>
    <property type="project" value="TreeGrafter"/>
</dbReference>
<name>W9C7A6_SCLBF</name>
<evidence type="ECO:0008006" key="6">
    <source>
        <dbReference type="Google" id="ProtNLM"/>
    </source>
</evidence>
<keyword evidence="5" id="KW-1185">Reference proteome</keyword>
<sequence length="544" mass="60455">MASKIIVLGDINGQIRHAFTKLTSLQLKNNFCLAIVAGNLFAGAEDTEADDTVTNLISGKIPIPLPTYFTVGSSPLPARIIEKIEKDEEICPNLHYLAKRSTTKTSEGIKIVALGGQLDENIIGGLSKESYLPFHTIGDAKALHGAHTTDILLTTLWPKSIRAGSKVQIPDDAKDPIARDHIADLCAALKPRYHFSVSPDHFFEREPFFHTPTPDAPDVRPLTRFISLAPHGNPKKQKALYAFTLQPTIDPLAPLPVGTTASPFVTRPNERKRAALESDPYSRYGGGNDYKRGRGRKGQRQPPPGPGECFFCLSNPNLATHLISSIGDEAYLTIAKGPLTTATTNASLGIDFPAHALIIPLTHSPTLASIPDEESQRKTYTEMNRFKESLQKMIAQRSDNKLGAVTYEISKGNGVHTHWQFIPMPTETIQRGLVEAAFRVEAENLNYPPFEVRDPEIGQNEGDFFRVWIWTPPTEESPEGSTKCITMPFDWNVRFNLQFGRTVLAKLLSLEKRYQWRDCAQTEDEEKNDAESFKAAFKEFDFSL</sequence>
<dbReference type="PANTHER" id="PTHR12072">
    <property type="entry name" value="CWF19, CELL CYCLE CONTROL PROTEIN"/>
    <property type="match status" value="1"/>
</dbReference>
<evidence type="ECO:0000259" key="3">
    <source>
        <dbReference type="Pfam" id="PF04677"/>
    </source>
</evidence>
<evidence type="ECO:0000259" key="2">
    <source>
        <dbReference type="Pfam" id="PF04676"/>
    </source>
</evidence>
<evidence type="ECO:0000313" key="4">
    <source>
        <dbReference type="EMBL" id="ESZ90440.1"/>
    </source>
</evidence>
<dbReference type="PANTHER" id="PTHR12072:SF4">
    <property type="entry name" value="CWF19-LIKE PROTEIN 1"/>
    <property type="match status" value="1"/>
</dbReference>
<organism evidence="4 5">
    <name type="scientific">Sclerotinia borealis (strain F-4128)</name>
    <dbReference type="NCBI Taxonomy" id="1432307"/>
    <lineage>
        <taxon>Eukaryota</taxon>
        <taxon>Fungi</taxon>
        <taxon>Dikarya</taxon>
        <taxon>Ascomycota</taxon>
        <taxon>Pezizomycotina</taxon>
        <taxon>Leotiomycetes</taxon>
        <taxon>Helotiales</taxon>
        <taxon>Sclerotiniaceae</taxon>
        <taxon>Sclerotinia</taxon>
    </lineage>
</organism>
<dbReference type="HOGENOM" id="CLU_019955_3_0_1"/>
<dbReference type="Pfam" id="PF04676">
    <property type="entry name" value="CwfJ_C_2"/>
    <property type="match status" value="1"/>
</dbReference>
<dbReference type="InterPro" id="IPR040194">
    <property type="entry name" value="Cwf19-like"/>
</dbReference>
<dbReference type="GO" id="GO:0000398">
    <property type="term" value="P:mRNA splicing, via spliceosome"/>
    <property type="evidence" value="ECO:0007669"/>
    <property type="project" value="TreeGrafter"/>
</dbReference>